<reference evidence="1 2" key="1">
    <citation type="submission" date="2020-05" db="EMBL/GenBank/DDBJ databases">
        <authorList>
            <person name="Mo P."/>
        </authorList>
    </citation>
    <scope>NUCLEOTIDE SEQUENCE [LARGE SCALE GENOMIC DNA]</scope>
    <source>
        <strain evidence="1 2">Gen01</strain>
    </source>
</reference>
<organism evidence="1 2">
    <name type="scientific">Pseudonocardia broussonetiae</name>
    <dbReference type="NCBI Taxonomy" id="2736640"/>
    <lineage>
        <taxon>Bacteria</taxon>
        <taxon>Bacillati</taxon>
        <taxon>Actinomycetota</taxon>
        <taxon>Actinomycetes</taxon>
        <taxon>Pseudonocardiales</taxon>
        <taxon>Pseudonocardiaceae</taxon>
        <taxon>Pseudonocardia</taxon>
    </lineage>
</organism>
<accession>A0A6M6JNL5</accession>
<dbReference type="EMBL" id="CP053564">
    <property type="protein sequence ID" value="QJY49644.1"/>
    <property type="molecule type" value="Genomic_DNA"/>
</dbReference>
<dbReference type="Proteomes" id="UP000505377">
    <property type="component" value="Chromosome"/>
</dbReference>
<sequence>MSGDEPHLVPLPEQLRRLGASEDVLALVTAEHGTWRELHDRLIGLIAALLDLACRDRPVADVIDDLIGSAAVPLDRLVGAGVDAGEVAALLRAHGSVGTATTDAATGDVEFRHACGTGQRYWRDVPDAATVAEGEVPGVPGGRPRYCARCVRAIAAHGGGAWTVSPPADTVEPCVWRVRG</sequence>
<dbReference type="AlphaFoldDB" id="A0A6M6JNL5"/>
<name>A0A6M6JNL5_9PSEU</name>
<evidence type="ECO:0000313" key="2">
    <source>
        <dbReference type="Proteomes" id="UP000505377"/>
    </source>
</evidence>
<evidence type="ECO:0000313" key="1">
    <source>
        <dbReference type="EMBL" id="QJY49644.1"/>
    </source>
</evidence>
<proteinExistence type="predicted"/>
<dbReference type="KEGG" id="pbro:HOP40_31000"/>
<protein>
    <submittedName>
        <fullName evidence="1">Uncharacterized protein</fullName>
    </submittedName>
</protein>
<gene>
    <name evidence="1" type="ORF">HOP40_31000</name>
</gene>
<dbReference type="RefSeq" id="WP_172165920.1">
    <property type="nucleotide sequence ID" value="NZ_CP053564.1"/>
</dbReference>
<keyword evidence="2" id="KW-1185">Reference proteome</keyword>